<organism evidence="2 3">
    <name type="scientific">Thiospirillum jenense</name>
    <dbReference type="NCBI Taxonomy" id="1653858"/>
    <lineage>
        <taxon>Bacteria</taxon>
        <taxon>Pseudomonadati</taxon>
        <taxon>Pseudomonadota</taxon>
        <taxon>Gammaproteobacteria</taxon>
        <taxon>Chromatiales</taxon>
        <taxon>Chromatiaceae</taxon>
        <taxon>Thiospirillum</taxon>
    </lineage>
</organism>
<evidence type="ECO:0000313" key="3">
    <source>
        <dbReference type="Proteomes" id="UP000548632"/>
    </source>
</evidence>
<dbReference type="Pfam" id="PF13672">
    <property type="entry name" value="PP2C_2"/>
    <property type="match status" value="1"/>
</dbReference>
<protein>
    <submittedName>
        <fullName evidence="2">Protein phosphatase 2C domain-containing protein</fullName>
    </submittedName>
</protein>
<keyword evidence="3" id="KW-1185">Reference proteome</keyword>
<name>A0A839HBR2_9GAMM</name>
<dbReference type="InterPro" id="IPR013783">
    <property type="entry name" value="Ig-like_fold"/>
</dbReference>
<sequence>MTQLNPPPPTLQVRFQLPNGKLGVPYQAVITGQLNSGASVDILSMTLPSELGLNFNADTNELHGIPTQSGDYTVTINWQINAQQSYCSDCLFIINPDPKQLWKILEPAPTEPYAKPHQAHQFLPNDTVNLLAASTRGRAHAHIGQFRDDDYFINYHPASGWSVLLVADGAGSAKFSREGAKRAVKTAGEYLIMTLASDLATPLETVLNNWQEQAIDDTQLLITQSQPYCHLLFNTAVIRAIESLEQAAQEQHANVNDYATTLLTAIVKRHAHGTFIATCWIGDGAIAAYDAAGIVSLLSIPDSGEFAGQTRFLARTMLINSALSDRIRIGYYSNLTALILMTDGLSDPRFETDNELRDVRHWDELWNELVPLLDTPNPSQALIDWLDFFSPGHHDDRTLALLW</sequence>
<proteinExistence type="predicted"/>
<comment type="caution">
    <text evidence="2">The sequence shown here is derived from an EMBL/GenBank/DDBJ whole genome shotgun (WGS) entry which is preliminary data.</text>
</comment>
<reference evidence="2 3" key="1">
    <citation type="journal article" date="2020" name="Arch. Microbiol.">
        <title>The genome sequence of the giant phototrophic gammaproteobacterium Thiospirillum jenense gives insight into its physiological properties and phylogenetic relationships.</title>
        <authorList>
            <person name="Imhoff J.F."/>
            <person name="Meyer T.E."/>
            <person name="Kyndt J.A."/>
        </authorList>
    </citation>
    <scope>NUCLEOTIDE SEQUENCE [LARGE SCALE GENOMIC DNA]</scope>
    <source>
        <strain evidence="2 3">DSM 216</strain>
    </source>
</reference>
<dbReference type="Gene3D" id="3.60.40.10">
    <property type="entry name" value="PPM-type phosphatase domain"/>
    <property type="match status" value="1"/>
</dbReference>
<accession>A0A839HBR2</accession>
<evidence type="ECO:0000259" key="1">
    <source>
        <dbReference type="Pfam" id="PF13672"/>
    </source>
</evidence>
<dbReference type="AlphaFoldDB" id="A0A839HBR2"/>
<dbReference type="SUPFAM" id="SSF81606">
    <property type="entry name" value="PP2C-like"/>
    <property type="match status" value="1"/>
</dbReference>
<evidence type="ECO:0000313" key="2">
    <source>
        <dbReference type="EMBL" id="MBB1126435.1"/>
    </source>
</evidence>
<dbReference type="Gene3D" id="2.60.40.10">
    <property type="entry name" value="Immunoglobulins"/>
    <property type="match status" value="1"/>
</dbReference>
<dbReference type="EMBL" id="JABVCQ010000018">
    <property type="protein sequence ID" value="MBB1126435.1"/>
    <property type="molecule type" value="Genomic_DNA"/>
</dbReference>
<dbReference type="RefSeq" id="WP_182584060.1">
    <property type="nucleotide sequence ID" value="NZ_JABVCQ010000018.1"/>
</dbReference>
<dbReference type="InterPro" id="IPR001932">
    <property type="entry name" value="PPM-type_phosphatase-like_dom"/>
</dbReference>
<feature type="domain" description="PPM-type phosphatase" evidence="1">
    <location>
        <begin position="136"/>
        <end position="387"/>
    </location>
</feature>
<gene>
    <name evidence="2" type="ORF">HUK38_09335</name>
</gene>
<dbReference type="Proteomes" id="UP000548632">
    <property type="component" value="Unassembled WGS sequence"/>
</dbReference>
<dbReference type="InterPro" id="IPR036457">
    <property type="entry name" value="PPM-type-like_dom_sf"/>
</dbReference>